<dbReference type="RefSeq" id="WP_206928106.1">
    <property type="nucleotide sequence ID" value="NZ_JAEKJW010000003.1"/>
</dbReference>
<name>A0A8I1SKY8_9PROT</name>
<comment type="subcellular location">
    <subcellularLocation>
        <location evidence="1">Bacterial flagellum</location>
    </subcellularLocation>
</comment>
<accession>A0A8I1SKY8</accession>
<comment type="similarity">
    <text evidence="2">Belongs to the bacterial flagellin family.</text>
</comment>
<evidence type="ECO:0000313" key="8">
    <source>
        <dbReference type="Proteomes" id="UP000664405"/>
    </source>
</evidence>
<feature type="domain" description="Flagellin N-terminal" evidence="6">
    <location>
        <begin position="5"/>
        <end position="136"/>
    </location>
</feature>
<comment type="caution">
    <text evidence="7">The sequence shown here is derived from an EMBL/GenBank/DDBJ whole genome shotgun (WGS) entry which is preliminary data.</text>
</comment>
<feature type="coiled-coil region" evidence="4">
    <location>
        <begin position="74"/>
        <end position="122"/>
    </location>
</feature>
<dbReference type="Pfam" id="PF00669">
    <property type="entry name" value="Flagellin_N"/>
    <property type="match status" value="1"/>
</dbReference>
<organism evidence="7 8">
    <name type="scientific">Thalassospira povalilytica</name>
    <dbReference type="NCBI Taxonomy" id="732237"/>
    <lineage>
        <taxon>Bacteria</taxon>
        <taxon>Pseudomonadati</taxon>
        <taxon>Pseudomonadota</taxon>
        <taxon>Alphaproteobacteria</taxon>
        <taxon>Rhodospirillales</taxon>
        <taxon>Thalassospiraceae</taxon>
        <taxon>Thalassospira</taxon>
    </lineage>
</organism>
<dbReference type="GO" id="GO:0005198">
    <property type="term" value="F:structural molecule activity"/>
    <property type="evidence" value="ECO:0007669"/>
    <property type="project" value="InterPro"/>
</dbReference>
<evidence type="ECO:0000259" key="6">
    <source>
        <dbReference type="Pfam" id="PF00669"/>
    </source>
</evidence>
<evidence type="ECO:0000256" key="3">
    <source>
        <dbReference type="ARBA" id="ARBA00023143"/>
    </source>
</evidence>
<evidence type="ECO:0000313" key="7">
    <source>
        <dbReference type="EMBL" id="MBN8198175.1"/>
    </source>
</evidence>
<reference evidence="7" key="1">
    <citation type="submission" date="2020-12" db="EMBL/GenBank/DDBJ databases">
        <title>Oil enriched cultivation method for isolating marine PHA-producing bacteria.</title>
        <authorList>
            <person name="Zheng W."/>
            <person name="Yu S."/>
            <person name="Huang Y."/>
        </authorList>
    </citation>
    <scope>NUCLEOTIDE SEQUENCE</scope>
    <source>
        <strain evidence="7">SY-2-3</strain>
    </source>
</reference>
<dbReference type="GO" id="GO:0009288">
    <property type="term" value="C:bacterial-type flagellum"/>
    <property type="evidence" value="ECO:0007669"/>
    <property type="project" value="UniProtKB-SubCell"/>
</dbReference>
<evidence type="ECO:0000256" key="4">
    <source>
        <dbReference type="SAM" id="Coils"/>
    </source>
</evidence>
<dbReference type="SUPFAM" id="SSF64518">
    <property type="entry name" value="Phase 1 flagellin"/>
    <property type="match status" value="1"/>
</dbReference>
<evidence type="ECO:0000256" key="5">
    <source>
        <dbReference type="SAM" id="MobiDB-lite"/>
    </source>
</evidence>
<sequence length="348" mass="35977">MEPLASQLTIYTNTARAIAPQNRLIAGDANQSATNAGSAGRNTDAVRGANYTSEKLRGTLGSASDLVSQAANDLSRIGDALDEIEALIKTAEENPTLSRQQRAQLNAQIEDYLTTIDDIAANSSYDGRNLLAEDQTITVQAGSGTSSVNRINVDLYASSADDLAAGLSSIDLSDAAGVTDARARIDEAQQALRDREISLAADGGSISIARDQNRISQVAGDNIVQAQLAANDASTADDVQARISENLQAYLGDIASQLANQTVTVGGFALPEPQPDPFLEQNDTAAFDPNSDDDTGFETGFGGTTPNSPAGTRTTSTPVFGGYDSGGQATSSGGGGNTQRPSRVSVDA</sequence>
<evidence type="ECO:0000256" key="1">
    <source>
        <dbReference type="ARBA" id="ARBA00004365"/>
    </source>
</evidence>
<keyword evidence="4" id="KW-0175">Coiled coil</keyword>
<proteinExistence type="inferred from homology"/>
<dbReference type="EMBL" id="JAEKJW010000003">
    <property type="protein sequence ID" value="MBN8198175.1"/>
    <property type="molecule type" value="Genomic_DNA"/>
</dbReference>
<dbReference type="Gene3D" id="1.20.1330.10">
    <property type="entry name" value="f41 fragment of flagellin, N-terminal domain"/>
    <property type="match status" value="1"/>
</dbReference>
<gene>
    <name evidence="7" type="ORF">JF547_17020</name>
</gene>
<dbReference type="AlphaFoldDB" id="A0A8I1SKY8"/>
<dbReference type="InterPro" id="IPR001029">
    <property type="entry name" value="Flagellin_N"/>
</dbReference>
<feature type="compositionally biased region" description="Polar residues" evidence="5">
    <location>
        <begin position="306"/>
        <end position="318"/>
    </location>
</feature>
<keyword evidence="3" id="KW-0975">Bacterial flagellum</keyword>
<dbReference type="Proteomes" id="UP000664405">
    <property type="component" value="Unassembled WGS sequence"/>
</dbReference>
<evidence type="ECO:0000256" key="2">
    <source>
        <dbReference type="ARBA" id="ARBA00005709"/>
    </source>
</evidence>
<feature type="region of interest" description="Disordered" evidence="5">
    <location>
        <begin position="275"/>
        <end position="348"/>
    </location>
</feature>
<protein>
    <recommendedName>
        <fullName evidence="6">Flagellin N-terminal domain-containing protein</fullName>
    </recommendedName>
</protein>